<dbReference type="CDD" id="cd02440">
    <property type="entry name" value="AdoMet_MTases"/>
    <property type="match status" value="1"/>
</dbReference>
<dbReference type="InterPro" id="IPR041698">
    <property type="entry name" value="Methyltransf_25"/>
</dbReference>
<organism evidence="2 3">
    <name type="scientific">Pseudomonas asplenii</name>
    <dbReference type="NCBI Taxonomy" id="53407"/>
    <lineage>
        <taxon>Bacteria</taxon>
        <taxon>Pseudomonadati</taxon>
        <taxon>Pseudomonadota</taxon>
        <taxon>Gammaproteobacteria</taxon>
        <taxon>Pseudomonadales</taxon>
        <taxon>Pseudomonadaceae</taxon>
        <taxon>Pseudomonas</taxon>
    </lineage>
</organism>
<evidence type="ECO:0000313" key="3">
    <source>
        <dbReference type="Proteomes" id="UP000199524"/>
    </source>
</evidence>
<dbReference type="Proteomes" id="UP000199524">
    <property type="component" value="Chromosome I"/>
</dbReference>
<reference evidence="3" key="1">
    <citation type="submission" date="2016-10" db="EMBL/GenBank/DDBJ databases">
        <authorList>
            <person name="Varghese N."/>
            <person name="Submissions S."/>
        </authorList>
    </citation>
    <scope>NUCLEOTIDE SEQUENCE [LARGE SCALE GENOMIC DNA]</scope>
    <source>
        <strain evidence="3">ATCC 23835</strain>
    </source>
</reference>
<dbReference type="GeneID" id="300210266"/>
<accession>A0A1H2A0A1</accession>
<dbReference type="RefSeq" id="WP_090210384.1">
    <property type="nucleotide sequence ID" value="NZ_LT629777.1"/>
</dbReference>
<sequence>MKPEPNSSSAKFDVSRAAEYGIQSRVALAGYDACHELTACVLAATLSTGRAARVLVVGVGGTAQEVITMGTLEPAWTFVGVDPSSAMLETAAANLEAHGILGKTQLLLGTVDDLPVDEPFDAATLIGVLHHVPGDDAKRHLLRSIQSRLKVGAPFVVACNHYTYAEQPLLLKTWGERWRQQGASPDEVKAKQARIMQGAEPPSSEEAVYTLLRECGFGESQRFFSSLFWGAWVTHKCG</sequence>
<name>A0A1H2A0A1_9PSED</name>
<keyword evidence="3" id="KW-1185">Reference proteome</keyword>
<evidence type="ECO:0000259" key="1">
    <source>
        <dbReference type="Pfam" id="PF13649"/>
    </source>
</evidence>
<feature type="domain" description="Methyltransferase" evidence="1">
    <location>
        <begin position="58"/>
        <end position="151"/>
    </location>
</feature>
<protein>
    <submittedName>
        <fullName evidence="2">tRNA (Cmo5U34)-methyltransferase</fullName>
    </submittedName>
</protein>
<dbReference type="GO" id="GO:0032259">
    <property type="term" value="P:methylation"/>
    <property type="evidence" value="ECO:0007669"/>
    <property type="project" value="UniProtKB-KW"/>
</dbReference>
<keyword evidence="2" id="KW-0808">Transferase</keyword>
<dbReference type="Pfam" id="PF13649">
    <property type="entry name" value="Methyltransf_25"/>
    <property type="match status" value="1"/>
</dbReference>
<proteinExistence type="predicted"/>
<dbReference type="Gene3D" id="3.40.50.150">
    <property type="entry name" value="Vaccinia Virus protein VP39"/>
    <property type="match status" value="1"/>
</dbReference>
<dbReference type="InterPro" id="IPR029063">
    <property type="entry name" value="SAM-dependent_MTases_sf"/>
</dbReference>
<gene>
    <name evidence="2" type="ORF">SAMN05216598_5421</name>
</gene>
<dbReference type="AlphaFoldDB" id="A0A1H2A0A1"/>
<dbReference type="GO" id="GO:0008168">
    <property type="term" value="F:methyltransferase activity"/>
    <property type="evidence" value="ECO:0007669"/>
    <property type="project" value="UniProtKB-KW"/>
</dbReference>
<evidence type="ECO:0000313" key="2">
    <source>
        <dbReference type="EMBL" id="SDT38916.1"/>
    </source>
</evidence>
<dbReference type="SUPFAM" id="SSF53335">
    <property type="entry name" value="S-adenosyl-L-methionine-dependent methyltransferases"/>
    <property type="match status" value="1"/>
</dbReference>
<dbReference type="EMBL" id="LT629777">
    <property type="protein sequence ID" value="SDT38916.1"/>
    <property type="molecule type" value="Genomic_DNA"/>
</dbReference>
<keyword evidence="2" id="KW-0489">Methyltransferase</keyword>